<dbReference type="InterPro" id="IPR029062">
    <property type="entry name" value="Class_I_gatase-like"/>
</dbReference>
<dbReference type="PANTHER" id="PTHR43235:SF1">
    <property type="entry name" value="GLUTAMINE AMIDOTRANSFERASE PB2B2.05-RELATED"/>
    <property type="match status" value="1"/>
</dbReference>
<protein>
    <submittedName>
        <fullName evidence="1">Gamma-glutamyl-gamma-aminobutyrate hydrolase family protein</fullName>
    </submittedName>
</protein>
<dbReference type="GO" id="GO:0033969">
    <property type="term" value="F:gamma-glutamyl-gamma-aminobutyrate hydrolase activity"/>
    <property type="evidence" value="ECO:0007669"/>
    <property type="project" value="TreeGrafter"/>
</dbReference>
<gene>
    <name evidence="1" type="ORF">ABXS70_12360</name>
</gene>
<reference evidence="1" key="1">
    <citation type="submission" date="2024-05" db="EMBL/GenBank/DDBJ databases">
        <title>Draft genome assemblies of 36 bacteria isolated from hibernating arctic ground squirrels.</title>
        <authorList>
            <person name="McKee H."/>
            <person name="Mullen L."/>
            <person name="Drown D.M."/>
            <person name="Duddleston K.N."/>
        </authorList>
    </citation>
    <scope>NUCLEOTIDE SEQUENCE</scope>
    <source>
        <strain evidence="1">AN1007</strain>
    </source>
</reference>
<organism evidence="1">
    <name type="scientific">Paenibacillus sp. AN1007</name>
    <dbReference type="NCBI Taxonomy" id="3151385"/>
    <lineage>
        <taxon>Bacteria</taxon>
        <taxon>Bacillati</taxon>
        <taxon>Bacillota</taxon>
        <taxon>Bacilli</taxon>
        <taxon>Bacillales</taxon>
        <taxon>Paenibacillaceae</taxon>
        <taxon>Paenibacillus</taxon>
    </lineage>
</organism>
<dbReference type="CDD" id="cd01745">
    <property type="entry name" value="GATase1_2"/>
    <property type="match status" value="1"/>
</dbReference>
<dbReference type="InterPro" id="IPR044668">
    <property type="entry name" value="PuuD-like"/>
</dbReference>
<dbReference type="Pfam" id="PF07722">
    <property type="entry name" value="Peptidase_C26"/>
    <property type="match status" value="1"/>
</dbReference>
<dbReference type="PROSITE" id="PS51273">
    <property type="entry name" value="GATASE_TYPE_1"/>
    <property type="match status" value="1"/>
</dbReference>
<dbReference type="GO" id="GO:0006598">
    <property type="term" value="P:polyamine catabolic process"/>
    <property type="evidence" value="ECO:0007669"/>
    <property type="project" value="TreeGrafter"/>
</dbReference>
<dbReference type="InterPro" id="IPR011697">
    <property type="entry name" value="Peptidase_C26"/>
</dbReference>
<proteinExistence type="predicted"/>
<dbReference type="RefSeq" id="WP_366296083.1">
    <property type="nucleotide sequence ID" value="NZ_CP159992.1"/>
</dbReference>
<name>A0AAU8NK92_9BACL</name>
<dbReference type="AlphaFoldDB" id="A0AAU8NK92"/>
<dbReference type="SUPFAM" id="SSF52317">
    <property type="entry name" value="Class I glutamine amidotransferase-like"/>
    <property type="match status" value="1"/>
</dbReference>
<dbReference type="EMBL" id="CP159992">
    <property type="protein sequence ID" value="XCP97431.1"/>
    <property type="molecule type" value="Genomic_DNA"/>
</dbReference>
<keyword evidence="1" id="KW-0378">Hydrolase</keyword>
<dbReference type="Gene3D" id="3.40.50.880">
    <property type="match status" value="1"/>
</dbReference>
<dbReference type="PANTHER" id="PTHR43235">
    <property type="entry name" value="GLUTAMINE AMIDOTRANSFERASE PB2B2.05-RELATED"/>
    <property type="match status" value="1"/>
</dbReference>
<accession>A0AAU8NK92</accession>
<dbReference type="GO" id="GO:0005829">
    <property type="term" value="C:cytosol"/>
    <property type="evidence" value="ECO:0007669"/>
    <property type="project" value="TreeGrafter"/>
</dbReference>
<evidence type="ECO:0000313" key="1">
    <source>
        <dbReference type="EMBL" id="XCP97431.1"/>
    </source>
</evidence>
<sequence>MNKPMIGVLPLYDTDKSSYWMLPDYMKAIEDSGGIPVMLPLTTDEDIITTLANTFDGFLFTGGHDVNPELYKEQMLSVCGELCTERDMMEAFLFKKVITLDKPAFGICRGSELFNALLGGTLYQDIPTALNTDPQVNHQQRPPYSHLVHSVHIEKNTILHHILQTEQIQVNSYHHQGIKTLSDQLTAAAIAEDGLVESVVMQGSSFVLAVQWHPEYSYAVDGYSQQLFAAFVSACSPARFESLKQDVKDITA</sequence>